<proteinExistence type="predicted"/>
<dbReference type="RefSeq" id="WP_252676145.1">
    <property type="nucleotide sequence ID" value="NZ_JAMXHT010000001.1"/>
</dbReference>
<dbReference type="Proteomes" id="UP001162811">
    <property type="component" value="Unassembled WGS sequence"/>
</dbReference>
<comment type="caution">
    <text evidence="1">The sequence shown here is derived from an EMBL/GenBank/DDBJ whole genome shotgun (WGS) entry which is preliminary data.</text>
</comment>
<evidence type="ECO:0000313" key="1">
    <source>
        <dbReference type="EMBL" id="MCO5396956.1"/>
    </source>
</evidence>
<reference evidence="1" key="2">
    <citation type="journal article" date="2023" name="Front. Microbiol.">
        <title>Ralstonia chuxiongensis sp. nov., Ralstonia mojiangensis sp. nov., and Ralstonia soli sp. nov., isolated from tobacco fields, are three novel species in the family Burkholderiaceae.</title>
        <authorList>
            <person name="Lu C.H."/>
            <person name="Zhang Y.Y."/>
            <person name="Jiang N."/>
            <person name="Chen W."/>
            <person name="Shao X."/>
            <person name="Zhao Z.M."/>
            <person name="Lu W.L."/>
            <person name="Hu X."/>
            <person name="Xi Y.X."/>
            <person name="Zou S.Y."/>
            <person name="Wei Q.J."/>
            <person name="Lin Z.L."/>
            <person name="Gong L."/>
            <person name="Gai X.T."/>
            <person name="Zhang L.Q."/>
            <person name="Li J.Y."/>
            <person name="Jin Y."/>
            <person name="Xia Z.Y."/>
        </authorList>
    </citation>
    <scope>NUCLEOTIDE SEQUENCE</scope>
    <source>
        <strain evidence="1">21MJYT02-11</strain>
    </source>
</reference>
<dbReference type="EMBL" id="JAMXHT010000001">
    <property type="protein sequence ID" value="MCO5396956.1"/>
    <property type="molecule type" value="Genomic_DNA"/>
</dbReference>
<organism evidence="1 2">
    <name type="scientific">Ralstonia soli</name>
    <dbReference type="NCBI Taxonomy" id="2953896"/>
    <lineage>
        <taxon>Bacteria</taxon>
        <taxon>Pseudomonadati</taxon>
        <taxon>Pseudomonadota</taxon>
        <taxon>Betaproteobacteria</taxon>
        <taxon>Burkholderiales</taxon>
        <taxon>Burkholderiaceae</taxon>
        <taxon>Ralstonia</taxon>
    </lineage>
</organism>
<keyword evidence="2" id="KW-1185">Reference proteome</keyword>
<evidence type="ECO:0000313" key="2">
    <source>
        <dbReference type="Proteomes" id="UP001162811"/>
    </source>
</evidence>
<sequence>MDVTVTAKNGYVEVRVTRRRDGRWDGLYRYVSNRGKSTDWHSAAMPEGFVTPGIAISAAIFVGRSYAEKQGEDEKSDA</sequence>
<protein>
    <submittedName>
        <fullName evidence="1">Uncharacterized protein</fullName>
    </submittedName>
</protein>
<name>A0ABT1AF16_9RALS</name>
<gene>
    <name evidence="1" type="ORF">NG900_01960</name>
</gene>
<reference evidence="1" key="1">
    <citation type="submission" date="2022-06" db="EMBL/GenBank/DDBJ databases">
        <authorList>
            <person name="Lu C.-H."/>
        </authorList>
    </citation>
    <scope>NUCLEOTIDE SEQUENCE</scope>
    <source>
        <strain evidence="1">21MJYT02-11</strain>
    </source>
</reference>
<accession>A0ABT1AF16</accession>